<dbReference type="AlphaFoldDB" id="A0A1M5SFI7"/>
<evidence type="ECO:0000313" key="11">
    <source>
        <dbReference type="EMBL" id="SHH37251.1"/>
    </source>
</evidence>
<evidence type="ECO:0000256" key="6">
    <source>
        <dbReference type="ARBA" id="ARBA00023143"/>
    </source>
</evidence>
<evidence type="ECO:0000256" key="3">
    <source>
        <dbReference type="ARBA" id="ARBA00009677"/>
    </source>
</evidence>
<evidence type="ECO:0000256" key="4">
    <source>
        <dbReference type="ARBA" id="ARBA00016244"/>
    </source>
</evidence>
<sequence length="509" mass="55466">MSSFHGLEMAKRALFAQQSALYTTGHNISNANTEGYTRQRVNFETTTPYPAASRNRPEIPGQIGTGVEAGSVQRVRDKFLDYQFRSENSKSGFWTSKSEALSRMETVLNEPSDNGLASTMEKFWNSLQELAVNPDNSGARSVVANRGMAVAETFQHLSKSLSSHRTDLKNQIDTTVKETNSLLRQIGSLNEQISELEPHGYLPNDLYDRRDNLIDKLSSKMNIKVTYSKSSESSPKIADGIASIEVVDNTGNSFQPNIVLINGTSGQQQINEFDDPEYGSDPYASVTGISVNGETFNVLESNGTLGGLIDSYGHDIDGDGAIQGTYTDMLTNLDKMATEMAKEFNRVHKSGKALDGTDGIDFFAFKNGKSGAAGITVNQLIMDEPDNIAASTNDTDGEGANALALSEVFTNKSLAGNPLGENTSINSFYDSLIGEMGVEAEEAKRMTENTGILKSQVEEQRMSVSSVSLDEEMSNMIKFQHAYNAAARSMTTIDEMLDRIINNMGLVGR</sequence>
<keyword evidence="11" id="KW-0969">Cilium</keyword>
<feature type="domain" description="Flagellar basal-body/hook protein C-terminal" evidence="9">
    <location>
        <begin position="460"/>
        <end position="502"/>
    </location>
</feature>
<keyword evidence="6 7" id="KW-0975">Bacterial flagellum</keyword>
<dbReference type="GO" id="GO:0044780">
    <property type="term" value="P:bacterial-type flagellum assembly"/>
    <property type="evidence" value="ECO:0007669"/>
    <property type="project" value="InterPro"/>
</dbReference>
<evidence type="ECO:0000259" key="9">
    <source>
        <dbReference type="Pfam" id="PF06429"/>
    </source>
</evidence>
<evidence type="ECO:0000256" key="1">
    <source>
        <dbReference type="ARBA" id="ARBA00004365"/>
    </source>
</evidence>
<dbReference type="GO" id="GO:0009424">
    <property type="term" value="C:bacterial-type flagellum hook"/>
    <property type="evidence" value="ECO:0007669"/>
    <property type="project" value="UniProtKB-UniRule"/>
</dbReference>
<dbReference type="GO" id="GO:0005576">
    <property type="term" value="C:extracellular region"/>
    <property type="evidence" value="ECO:0007669"/>
    <property type="project" value="UniProtKB-SubCell"/>
</dbReference>
<evidence type="ECO:0000259" key="8">
    <source>
        <dbReference type="Pfam" id="PF00460"/>
    </source>
</evidence>
<comment type="similarity">
    <text evidence="3 7">Belongs to the flagella basal body rod proteins family.</text>
</comment>
<dbReference type="InterPro" id="IPR002371">
    <property type="entry name" value="FlgK"/>
</dbReference>
<feature type="domain" description="Flagellar basal body rod protein N-terminal" evidence="8">
    <location>
        <begin position="8"/>
        <end position="37"/>
    </location>
</feature>
<dbReference type="SUPFAM" id="SSF64518">
    <property type="entry name" value="Phase 1 flagellin"/>
    <property type="match status" value="1"/>
</dbReference>
<reference evidence="12" key="1">
    <citation type="submission" date="2016-11" db="EMBL/GenBank/DDBJ databases">
        <authorList>
            <person name="Varghese N."/>
            <person name="Submissions S."/>
        </authorList>
    </citation>
    <scope>NUCLEOTIDE SEQUENCE [LARGE SCALE GENOMIC DNA]</scope>
    <source>
        <strain evidence="12">CGMCC 1.6496</strain>
    </source>
</reference>
<dbReference type="EMBL" id="FQXD01000006">
    <property type="protein sequence ID" value="SHH37251.1"/>
    <property type="molecule type" value="Genomic_DNA"/>
</dbReference>
<dbReference type="InterPro" id="IPR001444">
    <property type="entry name" value="Flag_bb_rod_N"/>
</dbReference>
<dbReference type="InterPro" id="IPR053927">
    <property type="entry name" value="FlgK_helical"/>
</dbReference>
<dbReference type="Pfam" id="PF22638">
    <property type="entry name" value="FlgK_D1"/>
    <property type="match status" value="1"/>
</dbReference>
<protein>
    <recommendedName>
        <fullName evidence="4 7">Flagellar hook-associated protein 1</fullName>
        <shortName evidence="7">HAP1</shortName>
    </recommendedName>
</protein>
<dbReference type="GO" id="GO:0005198">
    <property type="term" value="F:structural molecule activity"/>
    <property type="evidence" value="ECO:0007669"/>
    <property type="project" value="UniProtKB-UniRule"/>
</dbReference>
<keyword evidence="11" id="KW-0282">Flagellum</keyword>
<evidence type="ECO:0000256" key="2">
    <source>
        <dbReference type="ARBA" id="ARBA00004613"/>
    </source>
</evidence>
<comment type="subcellular location">
    <subcellularLocation>
        <location evidence="1 7">Bacterial flagellum</location>
    </subcellularLocation>
    <subcellularLocation>
        <location evidence="2 7">Secreted</location>
    </subcellularLocation>
</comment>
<dbReference type="Pfam" id="PF06429">
    <property type="entry name" value="Flg_bbr_C"/>
    <property type="match status" value="1"/>
</dbReference>
<dbReference type="NCBIfam" id="TIGR02492">
    <property type="entry name" value="flgK_ends"/>
    <property type="match status" value="1"/>
</dbReference>
<accession>A0A1M5SFI7</accession>
<name>A0A1M5SFI7_9BACI</name>
<evidence type="ECO:0000256" key="7">
    <source>
        <dbReference type="RuleBase" id="RU362065"/>
    </source>
</evidence>
<dbReference type="InterPro" id="IPR010930">
    <property type="entry name" value="Flg_bb/hook_C_dom"/>
</dbReference>
<keyword evidence="11" id="KW-0966">Cell projection</keyword>
<dbReference type="PANTHER" id="PTHR30033:SF1">
    <property type="entry name" value="FLAGELLAR HOOK-ASSOCIATED PROTEIN 1"/>
    <property type="match status" value="1"/>
</dbReference>
<proteinExistence type="inferred from homology"/>
<evidence type="ECO:0000259" key="10">
    <source>
        <dbReference type="Pfam" id="PF22638"/>
    </source>
</evidence>
<dbReference type="PANTHER" id="PTHR30033">
    <property type="entry name" value="FLAGELLAR HOOK-ASSOCIATED PROTEIN 1"/>
    <property type="match status" value="1"/>
</dbReference>
<feature type="domain" description="Flagellar hook-associated protein FlgK helical" evidence="10">
    <location>
        <begin position="101"/>
        <end position="363"/>
    </location>
</feature>
<gene>
    <name evidence="7" type="primary">flgK</name>
    <name evidence="11" type="ORF">SAMN05421807_106162</name>
</gene>
<dbReference type="Proteomes" id="UP000184079">
    <property type="component" value="Unassembled WGS sequence"/>
</dbReference>
<dbReference type="RefSeq" id="WP_073007617.1">
    <property type="nucleotide sequence ID" value="NZ_FQXD01000006.1"/>
</dbReference>
<dbReference type="OrthoDB" id="9802553at2"/>
<dbReference type="Pfam" id="PF00460">
    <property type="entry name" value="Flg_bb_rod"/>
    <property type="match status" value="1"/>
</dbReference>
<evidence type="ECO:0000256" key="5">
    <source>
        <dbReference type="ARBA" id="ARBA00022525"/>
    </source>
</evidence>
<keyword evidence="5 7" id="KW-0964">Secreted</keyword>
<organism evidence="11 12">
    <name type="scientific">Virgibacillus chiguensis</name>
    <dbReference type="NCBI Taxonomy" id="411959"/>
    <lineage>
        <taxon>Bacteria</taxon>
        <taxon>Bacillati</taxon>
        <taxon>Bacillota</taxon>
        <taxon>Bacilli</taxon>
        <taxon>Bacillales</taxon>
        <taxon>Bacillaceae</taxon>
        <taxon>Virgibacillus</taxon>
    </lineage>
</organism>
<evidence type="ECO:0000313" key="12">
    <source>
        <dbReference type="Proteomes" id="UP000184079"/>
    </source>
</evidence>
<dbReference type="PRINTS" id="PR01005">
    <property type="entry name" value="FLGHOOKAP1"/>
</dbReference>
<keyword evidence="12" id="KW-1185">Reference proteome</keyword>